<protein>
    <submittedName>
        <fullName evidence="2">Uncharacterized protein</fullName>
    </submittedName>
</protein>
<feature type="region of interest" description="Disordered" evidence="1">
    <location>
        <begin position="223"/>
        <end position="268"/>
    </location>
</feature>
<organism evidence="2">
    <name type="scientific">mine drainage metagenome</name>
    <dbReference type="NCBI Taxonomy" id="410659"/>
    <lineage>
        <taxon>unclassified sequences</taxon>
        <taxon>metagenomes</taxon>
        <taxon>ecological metagenomes</taxon>
    </lineage>
</organism>
<feature type="region of interest" description="Disordered" evidence="1">
    <location>
        <begin position="306"/>
        <end position="365"/>
    </location>
</feature>
<feature type="compositionally biased region" description="Basic and acidic residues" evidence="1">
    <location>
        <begin position="325"/>
        <end position="336"/>
    </location>
</feature>
<dbReference type="AlphaFoldDB" id="A0A1J5Q7V5"/>
<name>A0A1J5Q7V5_9ZZZZ</name>
<reference evidence="2" key="1">
    <citation type="submission" date="2016-10" db="EMBL/GenBank/DDBJ databases">
        <title>Sequence of Gallionella enrichment culture.</title>
        <authorList>
            <person name="Poehlein A."/>
            <person name="Muehling M."/>
            <person name="Daniel R."/>
        </authorList>
    </citation>
    <scope>NUCLEOTIDE SEQUENCE</scope>
</reference>
<evidence type="ECO:0000313" key="2">
    <source>
        <dbReference type="EMBL" id="OIQ75956.1"/>
    </source>
</evidence>
<feature type="compositionally biased region" description="Basic and acidic residues" evidence="1">
    <location>
        <begin position="257"/>
        <end position="268"/>
    </location>
</feature>
<comment type="caution">
    <text evidence="2">The sequence shown here is derived from an EMBL/GenBank/DDBJ whole genome shotgun (WGS) entry which is preliminary data.</text>
</comment>
<dbReference type="EMBL" id="MLJW01002006">
    <property type="protein sequence ID" value="OIQ75956.1"/>
    <property type="molecule type" value="Genomic_DNA"/>
</dbReference>
<proteinExistence type="predicted"/>
<evidence type="ECO:0000256" key="1">
    <source>
        <dbReference type="SAM" id="MobiDB-lite"/>
    </source>
</evidence>
<gene>
    <name evidence="2" type="ORF">GALL_423730</name>
</gene>
<sequence>MQVPRDPGALVVEHRLALDAARLGQHEGQRRLGREGTGQRQVDRLERRCAEPPQQDQHADTLAGGPHRCEQRRTVLGERRGDVVRRRQARGDLTRAVLEGRPDPRVVGEVQPEQPGVVRAGDDLHDEVTTSSGQHQGARVRAVDLPRDGGDVREDVLLVGALQQHGGDLLPGGQPLLAATLDRVQLGVLDSDRCGSGQGEDDGLVVRVEPTGLLRQVQRPVPLAAHAHGRSEERAHRRVPRRKPPEGRVPGQVVESQHPHVGDLPEDPGRVRRMAQRRDGPLVDTALDERGRRTVIVHDVDRAVPRAGQRRARGDEPLEEAADVEVPREIQDRRQELAGGILGRPTAHVRRTPTSDPATTAHHRT</sequence>
<accession>A0A1J5Q7V5</accession>